<accession>A0A0A9BQW2</accession>
<reference evidence="1" key="2">
    <citation type="journal article" date="2015" name="Data Brief">
        <title>Shoot transcriptome of the giant reed, Arundo donax.</title>
        <authorList>
            <person name="Barrero R.A."/>
            <person name="Guerrero F.D."/>
            <person name="Moolhuijzen P."/>
            <person name="Goolsby J.A."/>
            <person name="Tidwell J."/>
            <person name="Bellgard S.E."/>
            <person name="Bellgard M.I."/>
        </authorList>
    </citation>
    <scope>NUCLEOTIDE SEQUENCE</scope>
    <source>
        <tissue evidence="1">Shoot tissue taken approximately 20 cm above the soil surface</tissue>
    </source>
</reference>
<evidence type="ECO:0000313" key="1">
    <source>
        <dbReference type="EMBL" id="JAD65771.1"/>
    </source>
</evidence>
<sequence>MTSKNSLHFLGTTVESHFVNRNDKRCLDNRCHDHLNQTVTALNFPFFSSIS</sequence>
<reference evidence="1" key="1">
    <citation type="submission" date="2014-09" db="EMBL/GenBank/DDBJ databases">
        <authorList>
            <person name="Magalhaes I.L.F."/>
            <person name="Oliveira U."/>
            <person name="Santos F.R."/>
            <person name="Vidigal T.H.D.A."/>
            <person name="Brescovit A.D."/>
            <person name="Santos A.J."/>
        </authorList>
    </citation>
    <scope>NUCLEOTIDE SEQUENCE</scope>
    <source>
        <tissue evidence="1">Shoot tissue taken approximately 20 cm above the soil surface</tissue>
    </source>
</reference>
<proteinExistence type="predicted"/>
<protein>
    <submittedName>
        <fullName evidence="1">Uncharacterized protein</fullName>
    </submittedName>
</protein>
<dbReference type="EMBL" id="GBRH01232124">
    <property type="protein sequence ID" value="JAD65771.1"/>
    <property type="molecule type" value="Transcribed_RNA"/>
</dbReference>
<dbReference type="AlphaFoldDB" id="A0A0A9BQW2"/>
<organism evidence="1">
    <name type="scientific">Arundo donax</name>
    <name type="common">Giant reed</name>
    <name type="synonym">Donax arundinaceus</name>
    <dbReference type="NCBI Taxonomy" id="35708"/>
    <lineage>
        <taxon>Eukaryota</taxon>
        <taxon>Viridiplantae</taxon>
        <taxon>Streptophyta</taxon>
        <taxon>Embryophyta</taxon>
        <taxon>Tracheophyta</taxon>
        <taxon>Spermatophyta</taxon>
        <taxon>Magnoliopsida</taxon>
        <taxon>Liliopsida</taxon>
        <taxon>Poales</taxon>
        <taxon>Poaceae</taxon>
        <taxon>PACMAD clade</taxon>
        <taxon>Arundinoideae</taxon>
        <taxon>Arundineae</taxon>
        <taxon>Arundo</taxon>
    </lineage>
</organism>
<name>A0A0A9BQW2_ARUDO</name>